<comment type="caution">
    <text evidence="2">The sequence shown here is derived from an EMBL/GenBank/DDBJ whole genome shotgun (WGS) entry which is preliminary data.</text>
</comment>
<proteinExistence type="predicted"/>
<dbReference type="Proteomes" id="UP001237105">
    <property type="component" value="Unassembled WGS sequence"/>
</dbReference>
<keyword evidence="3" id="KW-1185">Reference proteome</keyword>
<evidence type="ECO:0000259" key="1">
    <source>
        <dbReference type="Pfam" id="PF04149"/>
    </source>
</evidence>
<evidence type="ECO:0000313" key="3">
    <source>
        <dbReference type="Proteomes" id="UP001237105"/>
    </source>
</evidence>
<feature type="domain" description="DUF397" evidence="1">
    <location>
        <begin position="6"/>
        <end position="55"/>
    </location>
</feature>
<accession>A0ABT6T338</accession>
<evidence type="ECO:0000313" key="2">
    <source>
        <dbReference type="EMBL" id="MDI3422287.1"/>
    </source>
</evidence>
<dbReference type="InterPro" id="IPR007278">
    <property type="entry name" value="DUF397"/>
</dbReference>
<protein>
    <submittedName>
        <fullName evidence="2">DUF397 domain-containing protein</fullName>
    </submittedName>
</protein>
<gene>
    <name evidence="2" type="ORF">QIT00_27725</name>
</gene>
<dbReference type="RefSeq" id="WP_282538147.1">
    <property type="nucleotide sequence ID" value="NZ_JASCIS010000034.1"/>
</dbReference>
<dbReference type="EMBL" id="JASCIS010000034">
    <property type="protein sequence ID" value="MDI3422287.1"/>
    <property type="molecule type" value="Genomic_DNA"/>
</dbReference>
<sequence>MAEEPNWRTSSYTTHESCVEVADNDPYLVRIRDTKARTLGEVTVQPVAWKAFVDFCKAALGLLPQR</sequence>
<reference evidence="2 3" key="1">
    <citation type="submission" date="2023-05" db="EMBL/GenBank/DDBJ databases">
        <title>Draft genome sequence of Streptomyces sp. B-S-A12 isolated from a cave soil in Thailand.</title>
        <authorList>
            <person name="Chamroensaksri N."/>
            <person name="Muangham S."/>
        </authorList>
    </citation>
    <scope>NUCLEOTIDE SEQUENCE [LARGE SCALE GENOMIC DNA]</scope>
    <source>
        <strain evidence="2 3">B-S-A12</strain>
    </source>
</reference>
<name>A0ABT6T338_9ACTN</name>
<dbReference type="Pfam" id="PF04149">
    <property type="entry name" value="DUF397"/>
    <property type="match status" value="1"/>
</dbReference>
<organism evidence="2 3">
    <name type="scientific">Streptomyces luteolus</name>
    <dbReference type="NCBI Taxonomy" id="3043615"/>
    <lineage>
        <taxon>Bacteria</taxon>
        <taxon>Bacillati</taxon>
        <taxon>Actinomycetota</taxon>
        <taxon>Actinomycetes</taxon>
        <taxon>Kitasatosporales</taxon>
        <taxon>Streptomycetaceae</taxon>
        <taxon>Streptomyces</taxon>
    </lineage>
</organism>